<sequence>MGKASHNHVHNDINVEPRDLTVHEARRLLVVAALNDGLRRGEDDLRERLKLVPNGWRDWRLVTSTVDRLLTAIYMTVPDEQLISQQHALSHSEVSVKLRSATRLPEWVHIKADDMDMLVGLAIQNECRICLRTDSEVRRCKLRKVLQCVIPPAVQPRHGCGYRDIAGEYDWTGKGEFNAP</sequence>
<dbReference type="AlphaFoldDB" id="A0A9D1S3S9"/>
<dbReference type="EMBL" id="DVNK01000006">
    <property type="protein sequence ID" value="HIU45816.1"/>
    <property type="molecule type" value="Genomic_DNA"/>
</dbReference>
<evidence type="ECO:0000313" key="1">
    <source>
        <dbReference type="EMBL" id="HIU45816.1"/>
    </source>
</evidence>
<reference evidence="1" key="1">
    <citation type="submission" date="2020-10" db="EMBL/GenBank/DDBJ databases">
        <authorList>
            <person name="Gilroy R."/>
        </authorList>
    </citation>
    <scope>NUCLEOTIDE SEQUENCE</scope>
    <source>
        <strain evidence="1">ChiSxjej2B14-8506</strain>
    </source>
</reference>
<protein>
    <submittedName>
        <fullName evidence="1">Uncharacterized protein</fullName>
    </submittedName>
</protein>
<dbReference type="Proteomes" id="UP000824123">
    <property type="component" value="Unassembled WGS sequence"/>
</dbReference>
<gene>
    <name evidence="1" type="ORF">IAC59_00980</name>
</gene>
<comment type="caution">
    <text evidence="1">The sequence shown here is derived from an EMBL/GenBank/DDBJ whole genome shotgun (WGS) entry which is preliminary data.</text>
</comment>
<proteinExistence type="predicted"/>
<name>A0A9D1S3S9_9FIRM</name>
<reference evidence="1" key="2">
    <citation type="journal article" date="2021" name="PeerJ">
        <title>Extensive microbial diversity within the chicken gut microbiome revealed by metagenomics and culture.</title>
        <authorList>
            <person name="Gilroy R."/>
            <person name="Ravi A."/>
            <person name="Getino M."/>
            <person name="Pursley I."/>
            <person name="Horton D.L."/>
            <person name="Alikhan N.F."/>
            <person name="Baker D."/>
            <person name="Gharbi K."/>
            <person name="Hall N."/>
            <person name="Watson M."/>
            <person name="Adriaenssens E.M."/>
            <person name="Foster-Nyarko E."/>
            <person name="Jarju S."/>
            <person name="Secka A."/>
            <person name="Antonio M."/>
            <person name="Oren A."/>
            <person name="Chaudhuri R.R."/>
            <person name="La Ragione R."/>
            <person name="Hildebrand F."/>
            <person name="Pallen M.J."/>
        </authorList>
    </citation>
    <scope>NUCLEOTIDE SEQUENCE</scope>
    <source>
        <strain evidence="1">ChiSxjej2B14-8506</strain>
    </source>
</reference>
<organism evidence="1 2">
    <name type="scientific">Candidatus Fimadaptatus faecigallinarum</name>
    <dbReference type="NCBI Taxonomy" id="2840814"/>
    <lineage>
        <taxon>Bacteria</taxon>
        <taxon>Bacillati</taxon>
        <taxon>Bacillota</taxon>
        <taxon>Clostridia</taxon>
        <taxon>Eubacteriales</taxon>
        <taxon>Candidatus Fimadaptatus</taxon>
    </lineage>
</organism>
<accession>A0A9D1S3S9</accession>
<evidence type="ECO:0000313" key="2">
    <source>
        <dbReference type="Proteomes" id="UP000824123"/>
    </source>
</evidence>